<evidence type="ECO:0000259" key="2">
    <source>
        <dbReference type="Pfam" id="PF18334"/>
    </source>
</evidence>
<accession>A0A0B1SP93</accession>
<dbReference type="InterPro" id="IPR047008">
    <property type="entry name" value="XRN1_SH3_sf"/>
</dbReference>
<gene>
    <name evidence="3" type="ORF">OESDEN_15254</name>
</gene>
<protein>
    <submittedName>
        <fullName evidence="3">Uncharacterized protein</fullName>
    </submittedName>
</protein>
<evidence type="ECO:0000313" key="3">
    <source>
        <dbReference type="EMBL" id="KHJ85025.1"/>
    </source>
</evidence>
<keyword evidence="4" id="KW-1185">Reference proteome</keyword>
<feature type="domain" description="5'-3' exoribonuclease 1 SH3-like" evidence="1">
    <location>
        <begin position="150"/>
        <end position="198"/>
    </location>
</feature>
<dbReference type="Pfam" id="PF18334">
    <property type="entry name" value="XRN1_D2_D3"/>
    <property type="match status" value="1"/>
</dbReference>
<reference evidence="3 4" key="1">
    <citation type="submission" date="2014-03" db="EMBL/GenBank/DDBJ databases">
        <title>Draft genome of the hookworm Oesophagostomum dentatum.</title>
        <authorList>
            <person name="Mitreva M."/>
        </authorList>
    </citation>
    <scope>NUCLEOTIDE SEQUENCE [LARGE SCALE GENOMIC DNA]</scope>
    <source>
        <strain evidence="3 4">OD-Hann</strain>
    </source>
</reference>
<dbReference type="OrthoDB" id="5857516at2759"/>
<dbReference type="AlphaFoldDB" id="A0A0B1SP93"/>
<sequence>MNIGLSLKLSKRNQEVADYTRRLENGYWEYSTLCVQLLNSYKNKFRDLFAFLEKSHTADDAYSADDVWTNEEKRKQRVSDLKEYLANIPTNGVEKQEGGKEYADRLIVGQIENALKEVPKKRWFRKSAINPSVLYRAELYGGKCCADPDADFQLLDRVVYTIQGRAVPFGSQGTVVGITSGKVDVLFDQEFSNGYKIR</sequence>
<dbReference type="Gene3D" id="2.30.30.750">
    <property type="match status" value="1"/>
</dbReference>
<organism evidence="3 4">
    <name type="scientific">Oesophagostomum dentatum</name>
    <name type="common">Nodular worm</name>
    <dbReference type="NCBI Taxonomy" id="61180"/>
    <lineage>
        <taxon>Eukaryota</taxon>
        <taxon>Metazoa</taxon>
        <taxon>Ecdysozoa</taxon>
        <taxon>Nematoda</taxon>
        <taxon>Chromadorea</taxon>
        <taxon>Rhabditida</taxon>
        <taxon>Rhabditina</taxon>
        <taxon>Rhabditomorpha</taxon>
        <taxon>Strongyloidea</taxon>
        <taxon>Strongylidae</taxon>
        <taxon>Oesophagostomum</taxon>
    </lineage>
</organism>
<feature type="domain" description="Exoribonuclease Xrn1 D2/D3" evidence="2">
    <location>
        <begin position="1"/>
        <end position="121"/>
    </location>
</feature>
<dbReference type="Proteomes" id="UP000053660">
    <property type="component" value="Unassembled WGS sequence"/>
</dbReference>
<dbReference type="InterPro" id="IPR041106">
    <property type="entry name" value="XRN1_D2_D3"/>
</dbReference>
<evidence type="ECO:0000313" key="4">
    <source>
        <dbReference type="Proteomes" id="UP000053660"/>
    </source>
</evidence>
<dbReference type="Pfam" id="PF18129">
    <property type="entry name" value="SH3_12"/>
    <property type="match status" value="1"/>
</dbReference>
<evidence type="ECO:0000259" key="1">
    <source>
        <dbReference type="Pfam" id="PF18129"/>
    </source>
</evidence>
<proteinExistence type="predicted"/>
<dbReference type="EMBL" id="KN565696">
    <property type="protein sequence ID" value="KHJ85025.1"/>
    <property type="molecule type" value="Genomic_DNA"/>
</dbReference>
<name>A0A0B1SP93_OESDE</name>
<dbReference type="InterPro" id="IPR041385">
    <property type="entry name" value="SH3_12"/>
</dbReference>